<dbReference type="GO" id="GO:0032259">
    <property type="term" value="P:methylation"/>
    <property type="evidence" value="ECO:0007669"/>
    <property type="project" value="UniProtKB-KW"/>
</dbReference>
<dbReference type="EMBL" id="CP097510">
    <property type="protein sequence ID" value="URE31000.1"/>
    <property type="molecule type" value="Genomic_DNA"/>
</dbReference>
<dbReference type="InterPro" id="IPR016461">
    <property type="entry name" value="COMT-like"/>
</dbReference>
<dbReference type="InterPro" id="IPR001077">
    <property type="entry name" value="COMT_C"/>
</dbReference>
<dbReference type="GO" id="GO:0003735">
    <property type="term" value="F:structural constituent of ribosome"/>
    <property type="evidence" value="ECO:0007669"/>
    <property type="project" value="InterPro"/>
</dbReference>
<dbReference type="InterPro" id="IPR012967">
    <property type="entry name" value="COMT_dimerisation"/>
</dbReference>
<keyword evidence="4" id="KW-0949">S-adenosyl-L-methionine</keyword>
<dbReference type="FunFam" id="3.40.50.150:FF:000061">
    <property type="entry name" value="Caffeic acid O-methyltransferase"/>
    <property type="match status" value="1"/>
</dbReference>
<comment type="similarity">
    <text evidence="1">Belongs to the universal ribosomal protein uL13 family.</text>
</comment>
<dbReference type="InterPro" id="IPR029063">
    <property type="entry name" value="SAM-dependent_MTases_sf"/>
</dbReference>
<evidence type="ECO:0000256" key="4">
    <source>
        <dbReference type="ARBA" id="ARBA00022691"/>
    </source>
</evidence>
<dbReference type="Proteomes" id="UP001055439">
    <property type="component" value="Chromosome 8"/>
</dbReference>
<gene>
    <name evidence="10" type="ORF">MUK42_18303</name>
</gene>
<dbReference type="SUPFAM" id="SSF52161">
    <property type="entry name" value="Ribosomal protein L13"/>
    <property type="match status" value="1"/>
</dbReference>
<keyword evidence="11" id="KW-1185">Reference proteome</keyword>
<dbReference type="SUPFAM" id="SSF46785">
    <property type="entry name" value="Winged helix' DNA-binding domain"/>
    <property type="match status" value="1"/>
</dbReference>
<dbReference type="FunFam" id="1.10.10.10:FF:000357">
    <property type="entry name" value="Caffeic acid 3-O-methyltransferase"/>
    <property type="match status" value="1"/>
</dbReference>
<accession>A0A9E7HD36</accession>
<dbReference type="CDD" id="cd00392">
    <property type="entry name" value="Ribosomal_L13"/>
    <property type="match status" value="1"/>
</dbReference>
<dbReference type="Pfam" id="PF08100">
    <property type="entry name" value="Dimerisation"/>
    <property type="match status" value="1"/>
</dbReference>
<organism evidence="10 11">
    <name type="scientific">Musa troglodytarum</name>
    <name type="common">fe'i banana</name>
    <dbReference type="NCBI Taxonomy" id="320322"/>
    <lineage>
        <taxon>Eukaryota</taxon>
        <taxon>Viridiplantae</taxon>
        <taxon>Streptophyta</taxon>
        <taxon>Embryophyta</taxon>
        <taxon>Tracheophyta</taxon>
        <taxon>Spermatophyta</taxon>
        <taxon>Magnoliopsida</taxon>
        <taxon>Liliopsida</taxon>
        <taxon>Zingiberales</taxon>
        <taxon>Musaceae</taxon>
        <taxon>Musa</taxon>
    </lineage>
</organism>
<dbReference type="PROSITE" id="PS51683">
    <property type="entry name" value="SAM_OMT_II"/>
    <property type="match status" value="1"/>
</dbReference>
<reference evidence="10" key="1">
    <citation type="submission" date="2022-05" db="EMBL/GenBank/DDBJ databases">
        <title>The Musa troglodytarum L. genome provides insights into the mechanism of non-climacteric behaviour and enrichment of carotenoids.</title>
        <authorList>
            <person name="Wang J."/>
        </authorList>
    </citation>
    <scope>NUCLEOTIDE SEQUENCE</scope>
    <source>
        <tissue evidence="10">Leaf</tissue>
    </source>
</reference>
<feature type="compositionally biased region" description="Low complexity" evidence="7">
    <location>
        <begin position="16"/>
        <end position="27"/>
    </location>
</feature>
<dbReference type="GO" id="GO:0008171">
    <property type="term" value="F:O-methyltransferase activity"/>
    <property type="evidence" value="ECO:0007669"/>
    <property type="project" value="InterPro"/>
</dbReference>
<keyword evidence="3" id="KW-0808">Transferase</keyword>
<evidence type="ECO:0000256" key="2">
    <source>
        <dbReference type="ARBA" id="ARBA00022603"/>
    </source>
</evidence>
<keyword evidence="5" id="KW-0689">Ribosomal protein</keyword>
<evidence type="ECO:0000256" key="3">
    <source>
        <dbReference type="ARBA" id="ARBA00022679"/>
    </source>
</evidence>
<evidence type="ECO:0000259" key="9">
    <source>
        <dbReference type="Pfam" id="PF08100"/>
    </source>
</evidence>
<evidence type="ECO:0000313" key="11">
    <source>
        <dbReference type="Proteomes" id="UP001055439"/>
    </source>
</evidence>
<dbReference type="GO" id="GO:0046983">
    <property type="term" value="F:protein dimerization activity"/>
    <property type="evidence" value="ECO:0007669"/>
    <property type="project" value="InterPro"/>
</dbReference>
<dbReference type="GO" id="GO:0005840">
    <property type="term" value="C:ribosome"/>
    <property type="evidence" value="ECO:0007669"/>
    <property type="project" value="UniProtKB-KW"/>
</dbReference>
<dbReference type="InterPro" id="IPR005822">
    <property type="entry name" value="Ribosomal_uL13"/>
</dbReference>
<evidence type="ECO:0000256" key="1">
    <source>
        <dbReference type="ARBA" id="ARBA00006227"/>
    </source>
</evidence>
<evidence type="ECO:0000259" key="8">
    <source>
        <dbReference type="Pfam" id="PF00891"/>
    </source>
</evidence>
<keyword evidence="2" id="KW-0489">Methyltransferase</keyword>
<dbReference type="InterPro" id="IPR036388">
    <property type="entry name" value="WH-like_DNA-bd_sf"/>
</dbReference>
<dbReference type="GO" id="GO:0006412">
    <property type="term" value="P:translation"/>
    <property type="evidence" value="ECO:0007669"/>
    <property type="project" value="InterPro"/>
</dbReference>
<evidence type="ECO:0000256" key="6">
    <source>
        <dbReference type="ARBA" id="ARBA00023274"/>
    </source>
</evidence>
<evidence type="ECO:0000313" key="10">
    <source>
        <dbReference type="EMBL" id="URE31000.1"/>
    </source>
</evidence>
<dbReference type="InterPro" id="IPR036899">
    <property type="entry name" value="Ribosomal_uL13_sf"/>
</dbReference>
<dbReference type="SUPFAM" id="SSF53335">
    <property type="entry name" value="S-adenosyl-L-methionine-dependent methyltransferases"/>
    <property type="match status" value="1"/>
</dbReference>
<name>A0A9E7HD36_9LILI</name>
<dbReference type="AlphaFoldDB" id="A0A9E7HD36"/>
<protein>
    <submittedName>
        <fullName evidence="10">Caffeic acid</fullName>
    </submittedName>
</protein>
<feature type="domain" description="O-methyltransferase C-terminal" evidence="8">
    <location>
        <begin position="355"/>
        <end position="561"/>
    </location>
</feature>
<dbReference type="Gene3D" id="1.10.10.10">
    <property type="entry name" value="Winged helix-like DNA-binding domain superfamily/Winged helix DNA-binding domain"/>
    <property type="match status" value="1"/>
</dbReference>
<feature type="domain" description="O-methyltransferase dimerisation" evidence="9">
    <location>
        <begin position="239"/>
        <end position="332"/>
    </location>
</feature>
<dbReference type="Gene3D" id="3.40.50.150">
    <property type="entry name" value="Vaccinia Virus protein VP39"/>
    <property type="match status" value="1"/>
</dbReference>
<evidence type="ECO:0000256" key="7">
    <source>
        <dbReference type="SAM" id="MobiDB-lite"/>
    </source>
</evidence>
<evidence type="ECO:0000256" key="5">
    <source>
        <dbReference type="ARBA" id="ARBA00022980"/>
    </source>
</evidence>
<feature type="region of interest" description="Disordered" evidence="7">
    <location>
        <begin position="1"/>
        <end position="27"/>
    </location>
</feature>
<dbReference type="GO" id="GO:1990904">
    <property type="term" value="C:ribonucleoprotein complex"/>
    <property type="evidence" value="ECO:0007669"/>
    <property type="project" value="UniProtKB-KW"/>
</dbReference>
<keyword evidence="6" id="KW-0687">Ribonucleoprotein</keyword>
<dbReference type="Gene3D" id="3.90.1180.10">
    <property type="entry name" value="Ribosomal protein L13"/>
    <property type="match status" value="1"/>
</dbReference>
<proteinExistence type="inferred from homology"/>
<sequence>MAATIPASASLSVGRSTSNPASSSSCPCPATALPRTFFLGFARFPAAVAKPSLGVASLPSRRCLRAHSQQQEQQQRLAVVPREQRWMFEESEINGPVNAEKVAVSGKKRTQKLYRRHSGRPGGMKVETFDQLQQRIPERIIEHAVRGMLPKGRLGRTLFTHLKDCLQQRSFSCVPCDAWQRHETSFLLHSLRHSSIFIFLLLLHHDHLPLQPYSPNMDSVKDMQQLTREEDENACTYAMQLVIGAALPMTLKAAIELDLLEIVAGAGPGAKLSPDDLVARLPTQNPHAAEMVDRILRLLAAYSIVSCSVETGEDGRPSRRYSPAPVCRYLTKNEDGVSLAAVNLMVQDKATMESWYHLKDAVLEGGIPFHKAYGVTAFEYHGGDARLNQVFNECMRNHSTIFTKKVLDVYRGFDDVKVLVDVGGGTGGTLRMITSRHPHIKGVNLDLPHVISEATPCPGVEHVSGDMFESVPSGGDAIFLKWILHDWSDEQCVKILRNCWKALPENGKVIVVECVLPTAPEPTPEIQSACQADLMMLACCPGGKERNQPEYQALANEAGFSGFKLMHVYSIIWVMELTK</sequence>
<dbReference type="InterPro" id="IPR036390">
    <property type="entry name" value="WH_DNA-bd_sf"/>
</dbReference>
<dbReference type="Pfam" id="PF00572">
    <property type="entry name" value="Ribosomal_L13"/>
    <property type="match status" value="1"/>
</dbReference>
<dbReference type="PANTHER" id="PTHR11746">
    <property type="entry name" value="O-METHYLTRANSFERASE"/>
    <property type="match status" value="1"/>
</dbReference>
<dbReference type="Pfam" id="PF00891">
    <property type="entry name" value="Methyltransf_2"/>
    <property type="match status" value="1"/>
</dbReference>
<dbReference type="OrthoDB" id="1606438at2759"/>